<keyword evidence="2" id="KW-0808">Transferase</keyword>
<gene>
    <name evidence="2" type="ORF">DRP44_07655</name>
</gene>
<protein>
    <submittedName>
        <fullName evidence="2">Glycosyltransferase WbuB</fullName>
    </submittedName>
</protein>
<dbReference type="EMBL" id="QNBC01000131">
    <property type="protein sequence ID" value="RKX64806.1"/>
    <property type="molecule type" value="Genomic_DNA"/>
</dbReference>
<dbReference type="Gene3D" id="3.40.50.2000">
    <property type="entry name" value="Glycogen Phosphorylase B"/>
    <property type="match status" value="1"/>
</dbReference>
<dbReference type="GO" id="GO:0016740">
    <property type="term" value="F:transferase activity"/>
    <property type="evidence" value="ECO:0007669"/>
    <property type="project" value="UniProtKB-KW"/>
</dbReference>
<reference evidence="2 3" key="1">
    <citation type="submission" date="2018-06" db="EMBL/GenBank/DDBJ databases">
        <title>Extensive metabolic versatility and redundancy in microbially diverse, dynamic hydrothermal sediments.</title>
        <authorList>
            <person name="Dombrowski N."/>
            <person name="Teske A."/>
            <person name="Baker B.J."/>
        </authorList>
    </citation>
    <scope>NUCLEOTIDE SEQUENCE [LARGE SCALE GENOMIC DNA]</scope>
    <source>
        <strain evidence="2">B35_G9</strain>
    </source>
</reference>
<dbReference type="Proteomes" id="UP000282321">
    <property type="component" value="Unassembled WGS sequence"/>
</dbReference>
<evidence type="ECO:0000259" key="1">
    <source>
        <dbReference type="Pfam" id="PF13439"/>
    </source>
</evidence>
<organism evidence="2 3">
    <name type="scientific">candidate division TA06 bacterium</name>
    <dbReference type="NCBI Taxonomy" id="2250710"/>
    <lineage>
        <taxon>Bacteria</taxon>
        <taxon>Bacteria division TA06</taxon>
    </lineage>
</organism>
<accession>A0A660S7B2</accession>
<dbReference type="Pfam" id="PF13439">
    <property type="entry name" value="Glyco_transf_4"/>
    <property type="match status" value="1"/>
</dbReference>
<sequence>MFNKRKTIFIFNQFAISPDMPGGTRHYDFGRELVKKGYDVYIFASDFSYQKLQYMKLKEGEEYSLENVNGVKFVWMRTVPYKKNNYKRILNQISFSINAVRVAKALPVKPDIVIGSSPTLFTALFSLNYANKIKANFIVEIRDLWPESLYGLNPKLKYHPYTLVLKIISRFVYRKSKKIIVFTKGNKKYISEFTNAKIMYIPNGVA</sequence>
<name>A0A660S7B2_UNCT6</name>
<dbReference type="InterPro" id="IPR028098">
    <property type="entry name" value="Glyco_trans_4-like_N"/>
</dbReference>
<comment type="caution">
    <text evidence="2">The sequence shown here is derived from an EMBL/GenBank/DDBJ whole genome shotgun (WGS) entry which is preliminary data.</text>
</comment>
<dbReference type="SUPFAM" id="SSF53756">
    <property type="entry name" value="UDP-Glycosyltransferase/glycogen phosphorylase"/>
    <property type="match status" value="1"/>
</dbReference>
<dbReference type="AlphaFoldDB" id="A0A660S7B2"/>
<feature type="domain" description="Glycosyltransferase subfamily 4-like N-terminal" evidence="1">
    <location>
        <begin position="27"/>
        <end position="205"/>
    </location>
</feature>
<evidence type="ECO:0000313" key="3">
    <source>
        <dbReference type="Proteomes" id="UP000282321"/>
    </source>
</evidence>
<proteinExistence type="predicted"/>
<evidence type="ECO:0000313" key="2">
    <source>
        <dbReference type="EMBL" id="RKX64806.1"/>
    </source>
</evidence>
<feature type="non-terminal residue" evidence="2">
    <location>
        <position position="206"/>
    </location>
</feature>